<keyword evidence="2" id="KW-1185">Reference proteome</keyword>
<reference evidence="1 2" key="1">
    <citation type="submission" date="2018-01" db="EMBL/GenBank/DDBJ databases">
        <title>Draft genome of the strawberry crown rot pathogen Phytophthora cactorum.</title>
        <authorList>
            <person name="Armitage A.D."/>
            <person name="Lysoe E."/>
            <person name="Nellist C.F."/>
            <person name="Harrison R.J."/>
            <person name="Brurberg M.B."/>
        </authorList>
    </citation>
    <scope>NUCLEOTIDE SEQUENCE [LARGE SCALE GENOMIC DNA]</scope>
    <source>
        <strain evidence="1 2">10300</strain>
    </source>
</reference>
<proteinExistence type="predicted"/>
<dbReference type="Proteomes" id="UP000251314">
    <property type="component" value="Unassembled WGS sequence"/>
</dbReference>
<dbReference type="VEuPathDB" id="FungiDB:PC110_g23057"/>
<gene>
    <name evidence="1" type="ORF">PC110_g23057</name>
</gene>
<evidence type="ECO:0000313" key="1">
    <source>
        <dbReference type="EMBL" id="RAW20501.1"/>
    </source>
</evidence>
<protein>
    <submittedName>
        <fullName evidence="1">Uncharacterized protein</fullName>
    </submittedName>
</protein>
<dbReference type="EMBL" id="MJFZ01002779">
    <property type="protein sequence ID" value="RAW20501.1"/>
    <property type="molecule type" value="Genomic_DNA"/>
</dbReference>
<accession>A0A329R7K1</accession>
<comment type="caution">
    <text evidence="1">The sequence shown here is derived from an EMBL/GenBank/DDBJ whole genome shotgun (WGS) entry which is preliminary data.</text>
</comment>
<dbReference type="OrthoDB" id="108311at2759"/>
<evidence type="ECO:0000313" key="2">
    <source>
        <dbReference type="Proteomes" id="UP000251314"/>
    </source>
</evidence>
<sequence>MDAGRAPASGLDGSNRYADTLKRYRLYDRSGVIRPLSDGEMRSWFERWRRTRGKRVTVARTVTQNSLNQAWASFMDCWSEETGAVFRETIVARGATHARMSVGALSARICELSWSSDRTCYYVHFLEGCRYCRGYDFWRQY</sequence>
<organism evidence="1 2">
    <name type="scientific">Phytophthora cactorum</name>
    <dbReference type="NCBI Taxonomy" id="29920"/>
    <lineage>
        <taxon>Eukaryota</taxon>
        <taxon>Sar</taxon>
        <taxon>Stramenopiles</taxon>
        <taxon>Oomycota</taxon>
        <taxon>Peronosporomycetes</taxon>
        <taxon>Peronosporales</taxon>
        <taxon>Peronosporaceae</taxon>
        <taxon>Phytophthora</taxon>
    </lineage>
</organism>
<dbReference type="AlphaFoldDB" id="A0A329R7K1"/>
<name>A0A329R7K1_9STRA</name>